<reference evidence="5 6" key="1">
    <citation type="submission" date="2018-10" db="EMBL/GenBank/DDBJ databases">
        <title>Complete genome sequence of Brevundimonas naejangsanensis BRV3.</title>
        <authorList>
            <person name="Berrios L."/>
            <person name="Ely B."/>
        </authorList>
    </citation>
    <scope>NUCLEOTIDE SEQUENCE [LARGE SCALE GENOMIC DNA]</scope>
    <source>
        <strain evidence="5 6">BRV3</strain>
    </source>
</reference>
<keyword evidence="2" id="KW-0446">Lipid-binding</keyword>
<feature type="lipid moiety-binding region" description="S-diacylglycerol cysteine" evidence="3">
    <location>
        <position position="23"/>
    </location>
</feature>
<feature type="signal peptide" evidence="2">
    <location>
        <begin position="1"/>
        <end position="24"/>
    </location>
</feature>
<name>A0A494RNA5_9CAUL</name>
<dbReference type="PIRSF" id="PIRSF036893">
    <property type="entry name" value="Lipocalin_ApoD"/>
    <property type="match status" value="1"/>
</dbReference>
<evidence type="ECO:0000313" key="6">
    <source>
        <dbReference type="Proteomes" id="UP000276984"/>
    </source>
</evidence>
<dbReference type="InterPro" id="IPR012674">
    <property type="entry name" value="Calycin"/>
</dbReference>
<gene>
    <name evidence="5" type="ORF">D8I30_06835</name>
</gene>
<dbReference type="PROSITE" id="PS51257">
    <property type="entry name" value="PROKAR_LIPOPROTEIN"/>
    <property type="match status" value="1"/>
</dbReference>
<feature type="chain" id="PRO_5019622324" description="Outer membrane lipoprotein Blc" evidence="2">
    <location>
        <begin position="25"/>
        <end position="185"/>
    </location>
</feature>
<proteinExistence type="inferred from homology"/>
<feature type="domain" description="Lipocalin/cytosolic fatty-acid binding" evidence="4">
    <location>
        <begin position="43"/>
        <end position="183"/>
    </location>
</feature>
<dbReference type="InterPro" id="IPR022272">
    <property type="entry name" value="Lipocalin_CS"/>
</dbReference>
<dbReference type="InterPro" id="IPR002446">
    <property type="entry name" value="Lipocalin_bac"/>
</dbReference>
<dbReference type="GO" id="GO:0009279">
    <property type="term" value="C:cell outer membrane"/>
    <property type="evidence" value="ECO:0007669"/>
    <property type="project" value="UniProtKB-SubCell"/>
</dbReference>
<evidence type="ECO:0000256" key="1">
    <source>
        <dbReference type="ARBA" id="ARBA00006889"/>
    </source>
</evidence>
<dbReference type="PRINTS" id="PR01171">
    <property type="entry name" value="BCTLIPOCALIN"/>
</dbReference>
<keyword evidence="2" id="KW-0472">Membrane</keyword>
<dbReference type="GO" id="GO:0008289">
    <property type="term" value="F:lipid binding"/>
    <property type="evidence" value="ECO:0007669"/>
    <property type="project" value="UniProtKB-UniRule"/>
</dbReference>
<evidence type="ECO:0000313" key="5">
    <source>
        <dbReference type="EMBL" id="AYG94926.1"/>
    </source>
</evidence>
<comment type="subcellular location">
    <subcellularLocation>
        <location evidence="2">Cell outer membrane</location>
    </subcellularLocation>
</comment>
<sequence length="185" mass="20158">MSLKRTSFVLLIAATSIATLSACATLQRGPVGNSAVPQPAKAVDLNRYAGLWYEIGRYENGFERGCEAVTAEYGLRDDGLVSVLNTCRQGGVDGPVKTAQGRAKVVVGADNAKLKVSFFGPFYLGDYWVLDRADDYSWSIVGEPSGRYLWLLSRAAQPPAQTRATILEHTKALGYDLSLVRETRH</sequence>
<keyword evidence="2 3" id="KW-0449">Lipoprotein</keyword>
<dbReference type="EMBL" id="CP032707">
    <property type="protein sequence ID" value="AYG94926.1"/>
    <property type="molecule type" value="Genomic_DNA"/>
</dbReference>
<evidence type="ECO:0000259" key="4">
    <source>
        <dbReference type="Pfam" id="PF08212"/>
    </source>
</evidence>
<dbReference type="SUPFAM" id="SSF50814">
    <property type="entry name" value="Lipocalins"/>
    <property type="match status" value="1"/>
</dbReference>
<dbReference type="CDD" id="cd19438">
    <property type="entry name" value="lipocalin_Blc-like"/>
    <property type="match status" value="1"/>
</dbReference>
<comment type="similarity">
    <text evidence="1 2">Belongs to the calycin superfamily. Lipocalin family.</text>
</comment>
<dbReference type="PANTHER" id="PTHR10612">
    <property type="entry name" value="APOLIPOPROTEIN D"/>
    <property type="match status" value="1"/>
</dbReference>
<dbReference type="InterPro" id="IPR047202">
    <property type="entry name" value="Lipocalin_Blc-like_dom"/>
</dbReference>
<accession>A0A494RNA5</accession>
<organism evidence="5 6">
    <name type="scientific">Brevundimonas naejangsanensis</name>
    <dbReference type="NCBI Taxonomy" id="588932"/>
    <lineage>
        <taxon>Bacteria</taxon>
        <taxon>Pseudomonadati</taxon>
        <taxon>Pseudomonadota</taxon>
        <taxon>Alphaproteobacteria</taxon>
        <taxon>Caulobacterales</taxon>
        <taxon>Caulobacteraceae</taxon>
        <taxon>Brevundimonas</taxon>
    </lineage>
</organism>
<comment type="function">
    <text evidence="2">Involved in the storage or transport of lipids necessary for membrane maintenance under stressful conditions. Displays a binding preference for lysophospholipids.</text>
</comment>
<dbReference type="Gene3D" id="2.40.128.20">
    <property type="match status" value="1"/>
</dbReference>
<dbReference type="Pfam" id="PF08212">
    <property type="entry name" value="Lipocalin_2"/>
    <property type="match status" value="1"/>
</dbReference>
<keyword evidence="6" id="KW-1185">Reference proteome</keyword>
<comment type="subunit">
    <text evidence="2">Homodimer.</text>
</comment>
<dbReference type="GO" id="GO:0006950">
    <property type="term" value="P:response to stress"/>
    <property type="evidence" value="ECO:0007669"/>
    <property type="project" value="UniProtKB-ARBA"/>
</dbReference>
<dbReference type="OrthoDB" id="594739at2"/>
<keyword evidence="2" id="KW-0732">Signal</keyword>
<dbReference type="PANTHER" id="PTHR10612:SF34">
    <property type="entry name" value="APOLIPOPROTEIN D"/>
    <property type="match status" value="1"/>
</dbReference>
<dbReference type="AlphaFoldDB" id="A0A494RNA5"/>
<feature type="lipid moiety-binding region" description="N-palmitoyl cysteine" evidence="3">
    <location>
        <position position="23"/>
    </location>
</feature>
<keyword evidence="2" id="KW-0998">Cell outer membrane</keyword>
<evidence type="ECO:0000256" key="2">
    <source>
        <dbReference type="PIRNR" id="PIRNR036893"/>
    </source>
</evidence>
<dbReference type="PROSITE" id="PS00213">
    <property type="entry name" value="LIPOCALIN"/>
    <property type="match status" value="1"/>
</dbReference>
<evidence type="ECO:0000256" key="3">
    <source>
        <dbReference type="PIRSR" id="PIRSR036893-52"/>
    </source>
</evidence>
<dbReference type="Proteomes" id="UP000276984">
    <property type="component" value="Chromosome"/>
</dbReference>
<dbReference type="InterPro" id="IPR022271">
    <property type="entry name" value="Lipocalin_ApoD"/>
</dbReference>
<keyword evidence="3" id="KW-0564">Palmitate</keyword>
<dbReference type="RefSeq" id="WP_121482074.1">
    <property type="nucleotide sequence ID" value="NZ_CP032707.1"/>
</dbReference>
<protein>
    <recommendedName>
        <fullName evidence="2">Outer membrane lipoprotein Blc</fullName>
    </recommendedName>
</protein>
<dbReference type="InterPro" id="IPR000566">
    <property type="entry name" value="Lipocln_cytosolic_FA-bd_dom"/>
</dbReference>